<protein>
    <submittedName>
        <fullName evidence="3">Lactoylglutathione lyase</fullName>
    </submittedName>
</protein>
<dbReference type="GO" id="GO:0004462">
    <property type="term" value="F:lactoylglutathione lyase activity"/>
    <property type="evidence" value="ECO:0007669"/>
    <property type="project" value="InterPro"/>
</dbReference>
<dbReference type="InterPro" id="IPR004360">
    <property type="entry name" value="Glyas_Fos-R_dOase_dom"/>
</dbReference>
<dbReference type="InterPro" id="IPR037523">
    <property type="entry name" value="VOC_core"/>
</dbReference>
<organism evidence="3 4">
    <name type="scientific">Stylophora pistillata</name>
    <name type="common">Smooth cauliflower coral</name>
    <dbReference type="NCBI Taxonomy" id="50429"/>
    <lineage>
        <taxon>Eukaryota</taxon>
        <taxon>Metazoa</taxon>
        <taxon>Cnidaria</taxon>
        <taxon>Anthozoa</taxon>
        <taxon>Hexacorallia</taxon>
        <taxon>Scleractinia</taxon>
        <taxon>Astrocoeniina</taxon>
        <taxon>Pocilloporidae</taxon>
        <taxon>Stylophora</taxon>
    </lineage>
</organism>
<gene>
    <name evidence="3" type="primary">GLX-I</name>
    <name evidence="3" type="ORF">AWC38_SpisGene25881</name>
</gene>
<dbReference type="OrthoDB" id="16820at2759"/>
<dbReference type="PANTHER" id="PTHR10374:SF30">
    <property type="entry name" value="LACTOYLGLUTATHIONE LYASE"/>
    <property type="match status" value="1"/>
</dbReference>
<dbReference type="InterPro" id="IPR029068">
    <property type="entry name" value="Glyas_Bleomycin-R_OHBP_Dase"/>
</dbReference>
<dbReference type="AlphaFoldDB" id="A0A2B4RZS8"/>
<comment type="caution">
    <text evidence="3">The sequence shown here is derived from an EMBL/GenBank/DDBJ whole genome shotgun (WGS) entry which is preliminary data.</text>
</comment>
<dbReference type="CDD" id="cd06587">
    <property type="entry name" value="VOC"/>
    <property type="match status" value="1"/>
</dbReference>
<dbReference type="Proteomes" id="UP000225706">
    <property type="component" value="Unassembled WGS sequence"/>
</dbReference>
<feature type="domain" description="VOC" evidence="2">
    <location>
        <begin position="4"/>
        <end position="131"/>
    </location>
</feature>
<keyword evidence="3" id="KW-0456">Lyase</keyword>
<dbReference type="PROSITE" id="PS51819">
    <property type="entry name" value="VOC"/>
    <property type="match status" value="1"/>
</dbReference>
<sequence>MKLAFARLHVDTSATKGLIEWYCQRLGMSVLKEMRSETDLIHWVGFENNSESACIEFRSHIQQASPPKLYVPNPSSDVYWKIGLSLADVDTARSHLISHGVHVTQPRQFRDIGYLCHLNDPFGYSVELLQRDFQHNFCSERIKSFLNPTFALRQQTHVGQITLRVSDIEKSLRFYESSLGMKLLSRQNIPDMFDLYFLACTDEKPPSDNVNDVEIREWLWKRPYTTLELQYWTVKRCKFNNPDLDRHSGFGALVFTVDTPRFEELKTNLNAVEDVSQKYPEYKSSVLQSIDPDGTRVLFLRQ</sequence>
<evidence type="ECO:0000313" key="3">
    <source>
        <dbReference type="EMBL" id="PFX21837.1"/>
    </source>
</evidence>
<name>A0A2B4RZS8_STYPI</name>
<dbReference type="PROSITE" id="PS00934">
    <property type="entry name" value="GLYOXALASE_I_1"/>
    <property type="match status" value="1"/>
</dbReference>
<dbReference type="SUPFAM" id="SSF54593">
    <property type="entry name" value="Glyoxalase/Bleomycin resistance protein/Dihydroxybiphenyl dioxygenase"/>
    <property type="match status" value="2"/>
</dbReference>
<keyword evidence="1" id="KW-0479">Metal-binding</keyword>
<keyword evidence="4" id="KW-1185">Reference proteome</keyword>
<dbReference type="Pfam" id="PF00903">
    <property type="entry name" value="Glyoxalase"/>
    <property type="match status" value="2"/>
</dbReference>
<reference evidence="4" key="1">
    <citation type="journal article" date="2017" name="bioRxiv">
        <title>Comparative analysis of the genomes of Stylophora pistillata and Acropora digitifera provides evidence for extensive differences between species of corals.</title>
        <authorList>
            <person name="Voolstra C.R."/>
            <person name="Li Y."/>
            <person name="Liew Y.J."/>
            <person name="Baumgarten S."/>
            <person name="Zoccola D."/>
            <person name="Flot J.-F."/>
            <person name="Tambutte S."/>
            <person name="Allemand D."/>
            <person name="Aranda M."/>
        </authorList>
    </citation>
    <scope>NUCLEOTIDE SEQUENCE [LARGE SCALE GENOMIC DNA]</scope>
</reference>
<dbReference type="STRING" id="50429.A0A2B4RZS8"/>
<proteinExistence type="predicted"/>
<accession>A0A2B4RZS8</accession>
<evidence type="ECO:0000259" key="2">
    <source>
        <dbReference type="PROSITE" id="PS51819"/>
    </source>
</evidence>
<evidence type="ECO:0000256" key="1">
    <source>
        <dbReference type="ARBA" id="ARBA00022723"/>
    </source>
</evidence>
<dbReference type="InterPro" id="IPR018146">
    <property type="entry name" value="Glyoxalase_1_CS"/>
</dbReference>
<dbReference type="GO" id="GO:0046872">
    <property type="term" value="F:metal ion binding"/>
    <property type="evidence" value="ECO:0007669"/>
    <property type="project" value="UniProtKB-KW"/>
</dbReference>
<dbReference type="EMBL" id="LSMT01000261">
    <property type="protein sequence ID" value="PFX21837.1"/>
    <property type="molecule type" value="Genomic_DNA"/>
</dbReference>
<dbReference type="Gene3D" id="3.10.180.10">
    <property type="entry name" value="2,3-Dihydroxybiphenyl 1,2-Dioxygenase, domain 1"/>
    <property type="match status" value="2"/>
</dbReference>
<dbReference type="PANTHER" id="PTHR10374">
    <property type="entry name" value="LACTOYLGLUTATHIONE LYASE GLYOXALASE I"/>
    <property type="match status" value="1"/>
</dbReference>
<evidence type="ECO:0000313" key="4">
    <source>
        <dbReference type="Proteomes" id="UP000225706"/>
    </source>
</evidence>